<dbReference type="InterPro" id="IPR029071">
    <property type="entry name" value="Ubiquitin-like_domsf"/>
</dbReference>
<dbReference type="InterPro" id="IPR000198">
    <property type="entry name" value="RhoGAP_dom"/>
</dbReference>
<dbReference type="PROSITE" id="PS50238">
    <property type="entry name" value="RHOGAP"/>
    <property type="match status" value="1"/>
</dbReference>
<feature type="compositionally biased region" description="Basic and acidic residues" evidence="16">
    <location>
        <begin position="1166"/>
        <end position="1179"/>
    </location>
</feature>
<dbReference type="FunFam" id="1.20.58.530:FF:000005">
    <property type="entry name" value="unconventional myosin-IXa isoform X1"/>
    <property type="match status" value="1"/>
</dbReference>
<evidence type="ECO:0000256" key="5">
    <source>
        <dbReference type="ARBA" id="ARBA00022723"/>
    </source>
</evidence>
<dbReference type="SMART" id="SM00314">
    <property type="entry name" value="RA"/>
    <property type="match status" value="1"/>
</dbReference>
<name>A0A8C8HBY7_ONCTS</name>
<dbReference type="PROSITE" id="PS50200">
    <property type="entry name" value="RA"/>
    <property type="match status" value="1"/>
</dbReference>
<dbReference type="GO" id="GO:0005096">
    <property type="term" value="F:GTPase activator activity"/>
    <property type="evidence" value="ECO:0007669"/>
    <property type="project" value="UniProtKB-KW"/>
</dbReference>
<dbReference type="PRINTS" id="PR00193">
    <property type="entry name" value="MYOSINHEAVY"/>
</dbReference>
<feature type="compositionally biased region" description="Low complexity" evidence="16">
    <location>
        <begin position="1967"/>
        <end position="1979"/>
    </location>
</feature>
<comment type="subcellular location">
    <subcellularLocation>
        <location evidence="1">Cytoplasm</location>
    </subcellularLocation>
</comment>
<keyword evidence="5" id="KW-0479">Metal-binding</keyword>
<evidence type="ECO:0000256" key="3">
    <source>
        <dbReference type="ARBA" id="ARBA00022468"/>
    </source>
</evidence>
<dbReference type="GO" id="GO:0005524">
    <property type="term" value="F:ATP binding"/>
    <property type="evidence" value="ECO:0007669"/>
    <property type="project" value="UniProtKB-UniRule"/>
</dbReference>
<gene>
    <name evidence="21" type="primary">MYO9B</name>
</gene>
<dbReference type="InterPro" id="IPR002219">
    <property type="entry name" value="PKC_DAG/PE"/>
</dbReference>
<feature type="region of interest" description="Disordered" evidence="16">
    <location>
        <begin position="997"/>
        <end position="1029"/>
    </location>
</feature>
<feature type="domain" description="Phorbol-ester/DAG-type" evidence="17">
    <location>
        <begin position="1606"/>
        <end position="1655"/>
    </location>
</feature>
<keyword evidence="8" id="KW-0863">Zinc-finger</keyword>
<feature type="domain" description="Rho-GAP" evidence="19">
    <location>
        <begin position="1674"/>
        <end position="1860"/>
    </location>
</feature>
<dbReference type="GO" id="GO:0030027">
    <property type="term" value="C:lamellipodium"/>
    <property type="evidence" value="ECO:0007669"/>
    <property type="project" value="TreeGrafter"/>
</dbReference>
<keyword evidence="4" id="KW-0963">Cytoplasm</keyword>
<dbReference type="SMART" id="SM00015">
    <property type="entry name" value="IQ"/>
    <property type="match status" value="3"/>
</dbReference>
<evidence type="ECO:0000313" key="22">
    <source>
        <dbReference type="Proteomes" id="UP000694402"/>
    </source>
</evidence>
<reference evidence="21" key="1">
    <citation type="submission" date="2025-08" db="UniProtKB">
        <authorList>
            <consortium name="Ensembl"/>
        </authorList>
    </citation>
    <scope>IDENTIFICATION</scope>
</reference>
<dbReference type="Gene3D" id="3.30.60.20">
    <property type="match status" value="1"/>
</dbReference>
<feature type="compositionally biased region" description="Basic and acidic residues" evidence="16">
    <location>
        <begin position="1416"/>
        <end position="1430"/>
    </location>
</feature>
<evidence type="ECO:0000256" key="6">
    <source>
        <dbReference type="ARBA" id="ARBA00022737"/>
    </source>
</evidence>
<keyword evidence="12 14" id="KW-0518">Myosin</keyword>
<feature type="region of interest" description="Disordered" evidence="16">
    <location>
        <begin position="2094"/>
        <end position="2141"/>
    </location>
</feature>
<feature type="domain" description="Ras-associating" evidence="18">
    <location>
        <begin position="16"/>
        <end position="114"/>
    </location>
</feature>
<dbReference type="Pfam" id="PF00612">
    <property type="entry name" value="IQ"/>
    <property type="match status" value="2"/>
</dbReference>
<evidence type="ECO:0000259" key="20">
    <source>
        <dbReference type="PROSITE" id="PS51456"/>
    </source>
</evidence>
<dbReference type="GO" id="GO:0001726">
    <property type="term" value="C:ruffle"/>
    <property type="evidence" value="ECO:0007669"/>
    <property type="project" value="TreeGrafter"/>
</dbReference>
<dbReference type="SMART" id="SM00109">
    <property type="entry name" value="C1"/>
    <property type="match status" value="1"/>
</dbReference>
<evidence type="ECO:0000256" key="13">
    <source>
        <dbReference type="ARBA" id="ARBA00023175"/>
    </source>
</evidence>
<dbReference type="PANTHER" id="PTHR46184:SF2">
    <property type="entry name" value="UNCONVENTIONAL MYOSIN-IXB"/>
    <property type="match status" value="1"/>
</dbReference>
<feature type="compositionally biased region" description="Low complexity" evidence="16">
    <location>
        <begin position="2106"/>
        <end position="2122"/>
    </location>
</feature>
<dbReference type="PANTHER" id="PTHR46184">
    <property type="entry name" value="UNCONVENTIONAL MYOSIN-IXB-LIKE PROTEIN"/>
    <property type="match status" value="1"/>
</dbReference>
<keyword evidence="10 14" id="KW-0067">ATP-binding</keyword>
<feature type="domain" description="Myosin motor" evidence="20">
    <location>
        <begin position="146"/>
        <end position="913"/>
    </location>
</feature>
<dbReference type="SMART" id="SM00242">
    <property type="entry name" value="MYSc"/>
    <property type="match status" value="1"/>
</dbReference>
<evidence type="ECO:0000256" key="15">
    <source>
        <dbReference type="SAM" id="Coils"/>
    </source>
</evidence>
<evidence type="ECO:0000259" key="19">
    <source>
        <dbReference type="PROSITE" id="PS50238"/>
    </source>
</evidence>
<dbReference type="GO" id="GO:0016887">
    <property type="term" value="F:ATP hydrolysis activity"/>
    <property type="evidence" value="ECO:0007669"/>
    <property type="project" value="TreeGrafter"/>
</dbReference>
<dbReference type="GO" id="GO:0005884">
    <property type="term" value="C:actin filament"/>
    <property type="evidence" value="ECO:0007669"/>
    <property type="project" value="TreeGrafter"/>
</dbReference>
<keyword evidence="13 14" id="KW-0505">Motor protein</keyword>
<dbReference type="Proteomes" id="UP000694402">
    <property type="component" value="Unassembled WGS sequence"/>
</dbReference>
<dbReference type="InterPro" id="IPR027417">
    <property type="entry name" value="P-loop_NTPase"/>
</dbReference>
<dbReference type="InterPro" id="IPR001609">
    <property type="entry name" value="Myosin_head_motor_dom-like"/>
</dbReference>
<evidence type="ECO:0000259" key="18">
    <source>
        <dbReference type="PROSITE" id="PS50200"/>
    </source>
</evidence>
<comment type="similarity">
    <text evidence="2 14">Belongs to the TRAFAC class myosin-kinesin ATPase superfamily. Myosin family.</text>
</comment>
<dbReference type="FunFam" id="1.20.120.720:FF:000003">
    <property type="entry name" value="Putative unconventional myosin-IXa"/>
    <property type="match status" value="1"/>
</dbReference>
<feature type="compositionally biased region" description="Basic and acidic residues" evidence="16">
    <location>
        <begin position="1092"/>
        <end position="1115"/>
    </location>
</feature>
<dbReference type="GO" id="GO:0051015">
    <property type="term" value="F:actin filament binding"/>
    <property type="evidence" value="ECO:0007669"/>
    <property type="project" value="TreeGrafter"/>
</dbReference>
<dbReference type="Pfam" id="PF00788">
    <property type="entry name" value="RA"/>
    <property type="match status" value="1"/>
</dbReference>
<dbReference type="Gene3D" id="1.20.5.190">
    <property type="match status" value="2"/>
</dbReference>
<evidence type="ECO:0000256" key="12">
    <source>
        <dbReference type="ARBA" id="ARBA00023123"/>
    </source>
</evidence>
<dbReference type="Gene3D" id="1.10.555.10">
    <property type="entry name" value="Rho GTPase activation protein"/>
    <property type="match status" value="1"/>
</dbReference>
<dbReference type="SUPFAM" id="SSF57889">
    <property type="entry name" value="Cysteine-rich domain"/>
    <property type="match status" value="1"/>
</dbReference>
<dbReference type="PROSITE" id="PS51456">
    <property type="entry name" value="MYOSIN_MOTOR"/>
    <property type="match status" value="1"/>
</dbReference>
<keyword evidence="7 14" id="KW-0547">Nucleotide-binding</keyword>
<dbReference type="GO" id="GO:0005737">
    <property type="term" value="C:cytoplasm"/>
    <property type="evidence" value="ECO:0007669"/>
    <property type="project" value="UniProtKB-SubCell"/>
</dbReference>
<dbReference type="Gene3D" id="1.20.58.530">
    <property type="match status" value="2"/>
</dbReference>
<evidence type="ECO:0008006" key="23">
    <source>
        <dbReference type="Google" id="ProtNLM"/>
    </source>
</evidence>
<dbReference type="Pfam" id="PF00063">
    <property type="entry name" value="Myosin_head"/>
    <property type="match status" value="3"/>
</dbReference>
<evidence type="ECO:0000256" key="11">
    <source>
        <dbReference type="ARBA" id="ARBA00023054"/>
    </source>
</evidence>
<keyword evidence="22" id="KW-1185">Reference proteome</keyword>
<feature type="binding site" evidence="14">
    <location>
        <begin position="239"/>
        <end position="246"/>
    </location>
    <ligand>
        <name>ATP</name>
        <dbReference type="ChEBI" id="CHEBI:30616"/>
    </ligand>
</feature>
<feature type="region of interest" description="Disordered" evidence="16">
    <location>
        <begin position="1080"/>
        <end position="1357"/>
    </location>
</feature>
<evidence type="ECO:0000256" key="16">
    <source>
        <dbReference type="SAM" id="MobiDB-lite"/>
    </source>
</evidence>
<keyword evidence="6" id="KW-0677">Repeat</keyword>
<dbReference type="InterPro" id="IPR000159">
    <property type="entry name" value="RA_dom"/>
</dbReference>
<evidence type="ECO:0000313" key="21">
    <source>
        <dbReference type="Ensembl" id="ENSOTSP00005063138.2"/>
    </source>
</evidence>
<feature type="region of interest" description="Actin-binding" evidence="14">
    <location>
        <begin position="794"/>
        <end position="816"/>
    </location>
</feature>
<feature type="compositionally biased region" description="Acidic residues" evidence="16">
    <location>
        <begin position="1154"/>
        <end position="1165"/>
    </location>
</feature>
<dbReference type="SUPFAM" id="SSF52540">
    <property type="entry name" value="P-loop containing nucleoside triphosphate hydrolases"/>
    <property type="match status" value="2"/>
</dbReference>
<dbReference type="Gene3D" id="1.10.10.820">
    <property type="match status" value="1"/>
</dbReference>
<sequence length="2141" mass="244138">MSVKDGECGAPSQDGRAYNLQVYPRLSADCPSCCTLKVPKEATAASVTQDAALALGLDPKRLYVLAEVKECGGEEWVLESWDLPVQRVLLWPRKAQEHHLQSEGFYFLLQERNHDGTIHYVHLPALCKEQEAQKLAARGFLPPRHDDFDDLCNLPSLNESSILDNLRNRFHKKKIYTYAGSILIAINPFKFLSIYNPKYVKMYENHQLGKLEPHIFAIADVAYYAMLRKRVNQCIVISGESGSGKTQSTNFLIHCLTALSQKGYASGVERTILGAGPVLEAFGNAKTAHNNNSSLLAAGPHCVNYHVFYYLLVGASEEERKEFKLLQPEDYLYLKQQYFKIEDEEDLCHDFERLQQAMEMVGFLSATKKQIFSVLSAILYLGNVTYRRKSTGRDEGLDVGPPEVLATLSDLLKVKEELLVEALTKRKTVTVNDKLILPYSHSEAITARDSMAKSLYSALFDWIVLRINHALLNKKDMEESVPCLSIGVLDIFGFEDFETNSFEQFCINYANEQLQYYFNQHIFKLEQEEYQAEGITWHNIDYTDNVGCIHLISKKPTGLLYLLDEESNFPRATDETLLAKFKQQHQGKKYFVPTPVMEPAFVIRHFAGKVKYQIKDFREKNTDHMRPDIVALLRSSDRAYVRQLIGMDPVAMFRWGILRATIRGMASFNEAGRRWAAKNAGVQRPTSRTPLGELQRSNTPCPLEAIKDIFTSYFLDMHAQIISSIKDLQLDGEDPRKLLQSWGRLRPFSLSLLDSRSLKFIVGRTLHDRTAKSLLHLNKKKKTPSISAQFQTSLTKLLETLGRAEPFFIRCIRSNSEKKEMCLNETLVLQQLHYTGMLETVRIRRSGYGAKYTFQEFIEQFRVLLPKNATASKPENISALFQRMALDHTTYQIGKTKVYLKELERQQLQDTLHKDVMRKIIFLQYWFRARLERRYFLEMRQAAILIQHAWRRRRTEQQCQAATLIQAVWKGSRQRSEYLRRHTSILKIQALARGHSARRRYSKEDEEARKKEEEARKRAEEEAARQAEEAARLAREAEVEAARLEMEAEEEAFRRKKEAVREAVEWRAREEVRLRQAERVNKEPEAQLTAERTLDESQHEDKVPVQNKEKQREEAEAVEAVATSPPEEVEMGDASTVFQPDEGNGTQAEAGPQLEDESQAVEDPEEAHSVEEEGTKEEAAPQSPAKDNGSQAAAEAHRSQVSRSQEKREQRRQRGMEHSQRESERVALAATKEEPVPKIKGQEAASRAEVKPKERAERADSKELDQYTFVAWKKEAKATSHTPAPIRPSTLRLNPPEPMDDRNGHNEVLGPGNLVRYSQQGTMKEKAEKWKGKKTDGRQPEGSSPDDHSKDRRKKHSLYDIPYPCDIYSNINELYFMKRRTHDTSGHQDTVQSLPPTPERSSGFLRKILKKRSHKEAHTPDDGDLSDRGEALPLSQTSRSHPDPASRGRAVSQNPTIKISRATHVSEQWNASLEREITNANELRHLDEFLGNQVNDFRSRGKPLSATENIFITATMQFRETIKGMYSLPTHHIGYKGLMRGYQKRVISLAGEKQKGEVQLVVNLFQSVLDGFIRGEIKKEEAEPAKPAKVRKKRRKKYKNMENPLDHVFSTYQVNIMQSCDQCNSYIGGMEKVYMCSYCKMVCHKKCLCKIVTDCCTFCAKKSDKESGGLHFGVRLCHLTSEDNPIPIVLEMMLEHVEMNGLLTEGIYRKSGSANRMKELHQLMETGEVCLENYPIHTVTGLIKQWLRKLPDPLMTFTHYNDFLRAVELPEKQEQLHAIYKVLEQLPTACFNTLERLFFHLVKVSKDESHNRMSPNSLAIVFAPCILRCPDSADPLMSMKDVAKTTTCVEILINEQIRRYNEKLEEIEQLEHAEALAVNQLKLKRQNTLHWHLPLRVSAPYKGVVVHEKKCSNLTVVPENDEPLDSDTEAEKNLMERIKSIKQEKEDLACRLPELEQPGSDQDNLDSEASLSSESLLGERCNNSDGCTTDPRLESLKAKPNCPPKPSDLAQRPMSPRGCSSSPNLISDVAFGSTSRLQLPRRHPIIPDTVKLPPGIHSHPPTVDLTPPANGVFSLVKRREQPARRKDSIQSLYISPDKDLFPSPPSISSLPLSTSTPQSLQTASKALRRFSDPDVPYVDEA</sequence>
<dbReference type="InterPro" id="IPR008936">
    <property type="entry name" value="Rho_GTPase_activation_prot"/>
</dbReference>
<dbReference type="CDD" id="cd01385">
    <property type="entry name" value="MYSc_Myo9"/>
    <property type="match status" value="1"/>
</dbReference>
<dbReference type="InterPro" id="IPR000048">
    <property type="entry name" value="IQ_motif_EF-hand-BS"/>
</dbReference>
<dbReference type="GO" id="GO:0072673">
    <property type="term" value="P:lamellipodium morphogenesis"/>
    <property type="evidence" value="ECO:0007669"/>
    <property type="project" value="TreeGrafter"/>
</dbReference>
<accession>A0A8C8HBY7</accession>
<dbReference type="Gene3D" id="1.20.120.720">
    <property type="entry name" value="Myosin VI head, motor domain, U50 subdomain"/>
    <property type="match status" value="1"/>
</dbReference>
<proteinExistence type="inferred from homology"/>
<evidence type="ECO:0000256" key="2">
    <source>
        <dbReference type="ARBA" id="ARBA00008314"/>
    </source>
</evidence>
<feature type="coiled-coil region" evidence="15">
    <location>
        <begin position="1924"/>
        <end position="1951"/>
    </location>
</feature>
<dbReference type="GO" id="GO:0016459">
    <property type="term" value="C:myosin complex"/>
    <property type="evidence" value="ECO:0007669"/>
    <property type="project" value="UniProtKB-KW"/>
</dbReference>
<dbReference type="GO" id="GO:0008270">
    <property type="term" value="F:zinc ion binding"/>
    <property type="evidence" value="ECO:0007669"/>
    <property type="project" value="UniProtKB-KW"/>
</dbReference>
<evidence type="ECO:0000256" key="1">
    <source>
        <dbReference type="ARBA" id="ARBA00004496"/>
    </source>
</evidence>
<feature type="region of interest" description="Disordered" evidence="16">
    <location>
        <begin position="1411"/>
        <end position="1459"/>
    </location>
</feature>
<dbReference type="Gene3D" id="6.20.240.20">
    <property type="match status" value="1"/>
</dbReference>
<keyword evidence="3" id="KW-0343">GTPase activation</keyword>
<keyword evidence="11 15" id="KW-0175">Coiled coil</keyword>
<evidence type="ECO:0000256" key="8">
    <source>
        <dbReference type="ARBA" id="ARBA00022771"/>
    </source>
</evidence>
<reference evidence="21" key="2">
    <citation type="submission" date="2025-09" db="UniProtKB">
        <authorList>
            <consortium name="Ensembl"/>
        </authorList>
    </citation>
    <scope>IDENTIFICATION</scope>
</reference>
<dbReference type="Ensembl" id="ENSOTST00005068664.2">
    <property type="protein sequence ID" value="ENSOTSP00005063138.2"/>
    <property type="gene ID" value="ENSOTSG00005029917.2"/>
</dbReference>
<protein>
    <recommendedName>
        <fullName evidence="23">Unconventional myosin-IXb</fullName>
    </recommendedName>
</protein>
<feature type="region of interest" description="Disordered" evidence="16">
    <location>
        <begin position="1955"/>
        <end position="2023"/>
    </location>
</feature>
<feature type="compositionally biased region" description="Basic and acidic residues" evidence="16">
    <location>
        <begin position="1002"/>
        <end position="1029"/>
    </location>
</feature>
<dbReference type="InterPro" id="IPR046987">
    <property type="entry name" value="Myo9"/>
</dbReference>
<keyword evidence="9" id="KW-0862">Zinc</keyword>
<evidence type="ECO:0000256" key="9">
    <source>
        <dbReference type="ARBA" id="ARBA00022833"/>
    </source>
</evidence>
<feature type="compositionally biased region" description="Basic and acidic residues" evidence="16">
    <location>
        <begin position="1323"/>
        <end position="1350"/>
    </location>
</feature>
<evidence type="ECO:0000256" key="10">
    <source>
        <dbReference type="ARBA" id="ARBA00022840"/>
    </source>
</evidence>
<dbReference type="InterPro" id="IPR036961">
    <property type="entry name" value="Kinesin_motor_dom_sf"/>
</dbReference>
<organism evidence="21 22">
    <name type="scientific">Oncorhynchus tshawytscha</name>
    <name type="common">Chinook salmon</name>
    <name type="synonym">Salmo tshawytscha</name>
    <dbReference type="NCBI Taxonomy" id="74940"/>
    <lineage>
        <taxon>Eukaryota</taxon>
        <taxon>Metazoa</taxon>
        <taxon>Chordata</taxon>
        <taxon>Craniata</taxon>
        <taxon>Vertebrata</taxon>
        <taxon>Euteleostomi</taxon>
        <taxon>Actinopterygii</taxon>
        <taxon>Neopterygii</taxon>
        <taxon>Teleostei</taxon>
        <taxon>Protacanthopterygii</taxon>
        <taxon>Salmoniformes</taxon>
        <taxon>Salmonidae</taxon>
        <taxon>Salmoninae</taxon>
        <taxon>Oncorhynchus</taxon>
    </lineage>
</organism>
<dbReference type="Gene3D" id="3.40.850.10">
    <property type="entry name" value="Kinesin motor domain"/>
    <property type="match status" value="2"/>
</dbReference>
<dbReference type="GeneTree" id="ENSGT00940000156845"/>
<dbReference type="PROSITE" id="PS50096">
    <property type="entry name" value="IQ"/>
    <property type="match status" value="2"/>
</dbReference>
<dbReference type="Pfam" id="PF00620">
    <property type="entry name" value="RhoGAP"/>
    <property type="match status" value="1"/>
</dbReference>
<evidence type="ECO:0000256" key="4">
    <source>
        <dbReference type="ARBA" id="ARBA00022490"/>
    </source>
</evidence>
<keyword evidence="14" id="KW-0009">Actin-binding</keyword>
<dbReference type="InterPro" id="IPR046349">
    <property type="entry name" value="C1-like_sf"/>
</dbReference>
<evidence type="ECO:0000259" key="17">
    <source>
        <dbReference type="PROSITE" id="PS50081"/>
    </source>
</evidence>
<dbReference type="SMART" id="SM00324">
    <property type="entry name" value="RhoGAP"/>
    <property type="match status" value="1"/>
</dbReference>
<dbReference type="SUPFAM" id="SSF54236">
    <property type="entry name" value="Ubiquitin-like"/>
    <property type="match status" value="1"/>
</dbReference>
<dbReference type="InterPro" id="IPR036023">
    <property type="entry name" value="MYSc_Myo9"/>
</dbReference>
<dbReference type="PROSITE" id="PS50081">
    <property type="entry name" value="ZF_DAG_PE_2"/>
    <property type="match status" value="1"/>
</dbReference>
<dbReference type="GO" id="GO:0030048">
    <property type="term" value="P:actin filament-based movement"/>
    <property type="evidence" value="ECO:0007669"/>
    <property type="project" value="TreeGrafter"/>
</dbReference>
<dbReference type="FunFam" id="3.40.850.10:FF:000008">
    <property type="entry name" value="Putative unconventional myosin-IXa"/>
    <property type="match status" value="1"/>
</dbReference>
<dbReference type="SUPFAM" id="SSF48350">
    <property type="entry name" value="GTPase activation domain, GAP"/>
    <property type="match status" value="1"/>
</dbReference>
<dbReference type="GO" id="GO:0035556">
    <property type="term" value="P:intracellular signal transduction"/>
    <property type="evidence" value="ECO:0007669"/>
    <property type="project" value="InterPro"/>
</dbReference>
<evidence type="ECO:0000256" key="7">
    <source>
        <dbReference type="ARBA" id="ARBA00022741"/>
    </source>
</evidence>
<evidence type="ECO:0000256" key="14">
    <source>
        <dbReference type="PROSITE-ProRule" id="PRU00782"/>
    </source>
</evidence>
<feature type="compositionally biased region" description="Basic and acidic residues" evidence="16">
    <location>
        <begin position="1204"/>
        <end position="1265"/>
    </location>
</feature>
<dbReference type="GO" id="GO:0000146">
    <property type="term" value="F:microfilament motor activity"/>
    <property type="evidence" value="ECO:0007669"/>
    <property type="project" value="InterPro"/>
</dbReference>